<dbReference type="Gene3D" id="3.60.10.10">
    <property type="entry name" value="Endonuclease/exonuclease/phosphatase"/>
    <property type="match status" value="1"/>
</dbReference>
<evidence type="ECO:0000313" key="2">
    <source>
        <dbReference type="Proteomes" id="UP001358586"/>
    </source>
</evidence>
<proteinExistence type="predicted"/>
<sequence>MERVRRSCGFQNGIEVDAKGTRRGLCLAWKAESLIDVEDIPWFVCGDFNEIMYVFEKKGGLPRDEGRMELFRRTLEVCQLVDVGFFSTWFTSEGGNLSETNIQELLDRGVATIDWISLFLEVKVQHLVHSFSDHCLLLINTKMGKDRLRSNTFKLEAWWVLEDIFFKEVKRLWGLSSGRLLQKLDNLKKGLSQWARKIQMNRRRRRQALTDKLAELMANDRDEECMVEMINTRIHLNLEIEKDERYWE</sequence>
<dbReference type="PANTHER" id="PTHR33710:SF62">
    <property type="entry name" value="DUF4283 DOMAIN PROTEIN"/>
    <property type="match status" value="1"/>
</dbReference>
<comment type="caution">
    <text evidence="1">The sequence shown here is derived from an EMBL/GenBank/DDBJ whole genome shotgun (WGS) entry which is preliminary data.</text>
</comment>
<name>A0ABR0NJ45_GOSAR</name>
<evidence type="ECO:0008006" key="3">
    <source>
        <dbReference type="Google" id="ProtNLM"/>
    </source>
</evidence>
<dbReference type="Proteomes" id="UP001358586">
    <property type="component" value="Chromosome 10"/>
</dbReference>
<protein>
    <recommendedName>
        <fullName evidence="3">Reverse transcriptase</fullName>
    </recommendedName>
</protein>
<reference evidence="1 2" key="1">
    <citation type="submission" date="2023-03" db="EMBL/GenBank/DDBJ databases">
        <title>WGS of Gossypium arboreum.</title>
        <authorList>
            <person name="Yu D."/>
        </authorList>
    </citation>
    <scope>NUCLEOTIDE SEQUENCE [LARGE SCALE GENOMIC DNA]</scope>
    <source>
        <tissue evidence="1">Leaf</tissue>
    </source>
</reference>
<keyword evidence="2" id="KW-1185">Reference proteome</keyword>
<dbReference type="PANTHER" id="PTHR33710">
    <property type="entry name" value="BNAC02G09200D PROTEIN"/>
    <property type="match status" value="1"/>
</dbReference>
<gene>
    <name evidence="1" type="ORF">PVK06_036281</name>
</gene>
<organism evidence="1 2">
    <name type="scientific">Gossypium arboreum</name>
    <name type="common">Tree cotton</name>
    <name type="synonym">Gossypium nanking</name>
    <dbReference type="NCBI Taxonomy" id="29729"/>
    <lineage>
        <taxon>Eukaryota</taxon>
        <taxon>Viridiplantae</taxon>
        <taxon>Streptophyta</taxon>
        <taxon>Embryophyta</taxon>
        <taxon>Tracheophyta</taxon>
        <taxon>Spermatophyta</taxon>
        <taxon>Magnoliopsida</taxon>
        <taxon>eudicotyledons</taxon>
        <taxon>Gunneridae</taxon>
        <taxon>Pentapetalae</taxon>
        <taxon>rosids</taxon>
        <taxon>malvids</taxon>
        <taxon>Malvales</taxon>
        <taxon>Malvaceae</taxon>
        <taxon>Malvoideae</taxon>
        <taxon>Gossypium</taxon>
    </lineage>
</organism>
<dbReference type="InterPro" id="IPR036691">
    <property type="entry name" value="Endo/exonu/phosph_ase_sf"/>
</dbReference>
<dbReference type="SUPFAM" id="SSF56219">
    <property type="entry name" value="DNase I-like"/>
    <property type="match status" value="1"/>
</dbReference>
<dbReference type="EMBL" id="JARKNE010000010">
    <property type="protein sequence ID" value="KAK5795027.1"/>
    <property type="molecule type" value="Genomic_DNA"/>
</dbReference>
<accession>A0ABR0NJ45</accession>
<evidence type="ECO:0000313" key="1">
    <source>
        <dbReference type="EMBL" id="KAK5795027.1"/>
    </source>
</evidence>